<dbReference type="PATRIC" id="fig|1299334.3.peg.1058"/>
<gene>
    <name evidence="2" type="ORF">I553_9550</name>
</gene>
<organism evidence="2">
    <name type="scientific">Mycobacterium xenopi 4042</name>
    <dbReference type="NCBI Taxonomy" id="1299334"/>
    <lineage>
        <taxon>Bacteria</taxon>
        <taxon>Bacillati</taxon>
        <taxon>Actinomycetota</taxon>
        <taxon>Actinomycetes</taxon>
        <taxon>Mycobacteriales</taxon>
        <taxon>Mycobacteriaceae</taxon>
        <taxon>Mycobacterium</taxon>
    </lineage>
</organism>
<sequence>MSARGTGPTPDPSSATKAERPKLSTRALAQVIERSARLQGPAAQAYVARLRRANPDATPAQIAAKLEKRYLAAVTGSGAAVGSAALFPGIGTLTALSAAAGKRWCFSRPPRCSCWRSPRCIAFRRSPGTPARASARRVGRRRLQACRRRFDRPGRATGGWLSDGLASLPLPAVSQLNSRLLKYLVRRYTLRRSALVFGKMLPVGVGALIGGVGNRMAGKKIVRNARKAFGPPPARWPVTLHLLPSVPDIG</sequence>
<evidence type="ECO:0000313" key="2">
    <source>
        <dbReference type="EMBL" id="EUA73394.1"/>
    </source>
</evidence>
<dbReference type="EMBL" id="JAOB01000011">
    <property type="protein sequence ID" value="EUA73394.1"/>
    <property type="molecule type" value="Genomic_DNA"/>
</dbReference>
<evidence type="ECO:0000256" key="1">
    <source>
        <dbReference type="SAM" id="MobiDB-lite"/>
    </source>
</evidence>
<proteinExistence type="predicted"/>
<dbReference type="AlphaFoldDB" id="X8DYE6"/>
<reference evidence="2" key="1">
    <citation type="submission" date="2014-01" db="EMBL/GenBank/DDBJ databases">
        <authorList>
            <person name="Brown-Elliot B."/>
            <person name="Wallace R."/>
            <person name="Lenaerts A."/>
            <person name="Ordway D."/>
            <person name="DeGroote M.A."/>
            <person name="Parker T."/>
            <person name="Sizemore C."/>
            <person name="Tallon L.J."/>
            <person name="Sadzewicz L.K."/>
            <person name="Sengamalay N."/>
            <person name="Fraser C.M."/>
            <person name="Hine E."/>
            <person name="Shefchek K.A."/>
            <person name="Das S.P."/>
            <person name="Tettelin H."/>
        </authorList>
    </citation>
    <scope>NUCLEOTIDE SEQUENCE [LARGE SCALE GENOMIC DNA]</scope>
    <source>
        <strain evidence="2">4042</strain>
    </source>
</reference>
<accession>X8DYE6</accession>
<protein>
    <submittedName>
        <fullName evidence="2">Putative membrane protein</fullName>
    </submittedName>
</protein>
<comment type="caution">
    <text evidence="2">The sequence shown here is derived from an EMBL/GenBank/DDBJ whole genome shotgun (WGS) entry which is preliminary data.</text>
</comment>
<name>X8DYE6_MYCXE</name>
<feature type="region of interest" description="Disordered" evidence="1">
    <location>
        <begin position="1"/>
        <end position="23"/>
    </location>
</feature>